<name>A0A0A8Z624_ARUDO</name>
<dbReference type="EMBL" id="GBRH01263026">
    <property type="protein sequence ID" value="JAD34869.1"/>
    <property type="molecule type" value="Transcribed_RNA"/>
</dbReference>
<sequence length="22" mass="2603">MQSHKIVHSFLFVKIVGEKVFE</sequence>
<protein>
    <submittedName>
        <fullName evidence="1">Uncharacterized protein</fullName>
    </submittedName>
</protein>
<reference evidence="1" key="1">
    <citation type="submission" date="2014-09" db="EMBL/GenBank/DDBJ databases">
        <authorList>
            <person name="Magalhaes I.L.F."/>
            <person name="Oliveira U."/>
            <person name="Santos F.R."/>
            <person name="Vidigal T.H.D.A."/>
            <person name="Brescovit A.D."/>
            <person name="Santos A.J."/>
        </authorList>
    </citation>
    <scope>NUCLEOTIDE SEQUENCE</scope>
    <source>
        <tissue evidence="1">Shoot tissue taken approximately 20 cm above the soil surface</tissue>
    </source>
</reference>
<accession>A0A0A8Z624</accession>
<reference evidence="1" key="2">
    <citation type="journal article" date="2015" name="Data Brief">
        <title>Shoot transcriptome of the giant reed, Arundo donax.</title>
        <authorList>
            <person name="Barrero R.A."/>
            <person name="Guerrero F.D."/>
            <person name="Moolhuijzen P."/>
            <person name="Goolsby J.A."/>
            <person name="Tidwell J."/>
            <person name="Bellgard S.E."/>
            <person name="Bellgard M.I."/>
        </authorList>
    </citation>
    <scope>NUCLEOTIDE SEQUENCE</scope>
    <source>
        <tissue evidence="1">Shoot tissue taken approximately 20 cm above the soil surface</tissue>
    </source>
</reference>
<dbReference type="AlphaFoldDB" id="A0A0A8Z624"/>
<organism evidence="1">
    <name type="scientific">Arundo donax</name>
    <name type="common">Giant reed</name>
    <name type="synonym">Donax arundinaceus</name>
    <dbReference type="NCBI Taxonomy" id="35708"/>
    <lineage>
        <taxon>Eukaryota</taxon>
        <taxon>Viridiplantae</taxon>
        <taxon>Streptophyta</taxon>
        <taxon>Embryophyta</taxon>
        <taxon>Tracheophyta</taxon>
        <taxon>Spermatophyta</taxon>
        <taxon>Magnoliopsida</taxon>
        <taxon>Liliopsida</taxon>
        <taxon>Poales</taxon>
        <taxon>Poaceae</taxon>
        <taxon>PACMAD clade</taxon>
        <taxon>Arundinoideae</taxon>
        <taxon>Arundineae</taxon>
        <taxon>Arundo</taxon>
    </lineage>
</organism>
<proteinExistence type="predicted"/>
<evidence type="ECO:0000313" key="1">
    <source>
        <dbReference type="EMBL" id="JAD34869.1"/>
    </source>
</evidence>